<evidence type="ECO:0000256" key="5">
    <source>
        <dbReference type="ARBA" id="ARBA00023295"/>
    </source>
</evidence>
<evidence type="ECO:0000256" key="4">
    <source>
        <dbReference type="ARBA" id="ARBA00023277"/>
    </source>
</evidence>
<keyword evidence="3" id="KW-0136">Cellulose degradation</keyword>
<accession>A0A806JYE4</accession>
<dbReference type="Pfam" id="PF00150">
    <property type="entry name" value="Cellulase"/>
    <property type="match status" value="1"/>
</dbReference>
<protein>
    <submittedName>
        <fullName evidence="11">Glycoside hydrolase family 5</fullName>
    </submittedName>
</protein>
<evidence type="ECO:0000256" key="8">
    <source>
        <dbReference type="SAM" id="MobiDB-lite"/>
    </source>
</evidence>
<dbReference type="Gene3D" id="3.20.20.80">
    <property type="entry name" value="Glycosidases"/>
    <property type="match status" value="1"/>
</dbReference>
<keyword evidence="4" id="KW-0119">Carbohydrate metabolism</keyword>
<keyword evidence="2 7" id="KW-0378">Hydrolase</keyword>
<dbReference type="InterPro" id="IPR017853">
    <property type="entry name" value="GH"/>
</dbReference>
<evidence type="ECO:0000256" key="6">
    <source>
        <dbReference type="ARBA" id="ARBA00023326"/>
    </source>
</evidence>
<evidence type="ECO:0000256" key="2">
    <source>
        <dbReference type="ARBA" id="ARBA00022801"/>
    </source>
</evidence>
<keyword evidence="5 7" id="KW-0326">Glycosidase</keyword>
<name>A0A806JYE4_9BACT</name>
<dbReference type="SUPFAM" id="SSF141072">
    <property type="entry name" value="CalX-like"/>
    <property type="match status" value="1"/>
</dbReference>
<feature type="compositionally biased region" description="Acidic residues" evidence="8">
    <location>
        <begin position="34"/>
        <end position="46"/>
    </location>
</feature>
<evidence type="ECO:0000256" key="9">
    <source>
        <dbReference type="SAM" id="SignalP"/>
    </source>
</evidence>
<dbReference type="GO" id="GO:0005576">
    <property type="term" value="C:extracellular region"/>
    <property type="evidence" value="ECO:0007669"/>
    <property type="project" value="TreeGrafter"/>
</dbReference>
<dbReference type="InterPro" id="IPR038081">
    <property type="entry name" value="CalX-like_sf"/>
</dbReference>
<dbReference type="InterPro" id="IPR050386">
    <property type="entry name" value="Glycosyl_hydrolase_5"/>
</dbReference>
<feature type="region of interest" description="Disordered" evidence="8">
    <location>
        <begin position="34"/>
        <end position="53"/>
    </location>
</feature>
<evidence type="ECO:0000256" key="3">
    <source>
        <dbReference type="ARBA" id="ARBA00023001"/>
    </source>
</evidence>
<dbReference type="GO" id="GO:0030245">
    <property type="term" value="P:cellulose catabolic process"/>
    <property type="evidence" value="ECO:0007669"/>
    <property type="project" value="UniProtKB-KW"/>
</dbReference>
<reference evidence="11" key="1">
    <citation type="submission" date="2012-03" db="EMBL/GenBank/DDBJ databases">
        <title>Functional metagenomics reveals considerable lignocellulase gene clusters in the gut microbiome of a wood-feeding higher termite.</title>
        <authorList>
            <person name="Liu N."/>
        </authorList>
    </citation>
    <scope>NUCLEOTIDE SEQUENCE</scope>
</reference>
<keyword evidence="9" id="KW-0732">Signal</keyword>
<proteinExistence type="inferred from homology"/>
<dbReference type="GO" id="GO:0008422">
    <property type="term" value="F:beta-glucosidase activity"/>
    <property type="evidence" value="ECO:0007669"/>
    <property type="project" value="TreeGrafter"/>
</dbReference>
<sequence>MKNFFKLQSFVIAIILAIGLSFGACVEGDDDNDIDNDIDNDSDNDSDSNAKVTGVSISPDTVVVIKGKFHTFTAKVTGDKNVAQTVVWSISESGKEEGTSIDDTGKLTVADNESLKLITVKAVSTEDAEKSATASVSIIPDFTLEQPINDITATELVAGMKIGWNLGNTFDAGYPTWFTNPTVIQIETSWLGGTQYATKKSNFDTLKTAGFNAVRIPVSWNKVVDEEYNIRADWMARVTEVVNYAVANDMYILLNTHHDEDIFKFSNADVAASLIAFNKIWGQIADNFKNYDEKLVFEALNEPRIKGGQNEWNGGTPEARNNLNTHYQNFIQTVRESGGNNGKRILMVNTFGASAGDNAVNGLVIPTDTVENKIIVSVHAYTPYNFALNTNLNYSSWSSSNSSDKSEITNNLDRVKTKFIDNGYPVIMGEFGAMTKNNEEARAAWAQFYVSEAMNRGIPCFWWDNHAFVTSNTEPKSEGFGFLKRDTNEFAFPNLLEALMEGAGVR</sequence>
<dbReference type="PANTHER" id="PTHR31297:SF41">
    <property type="entry name" value="ENDOGLUCANASE, PUTATIVE (AFU_ORTHOLOGUE AFUA_5G01830)-RELATED"/>
    <property type="match status" value="1"/>
</dbReference>
<dbReference type="PANTHER" id="PTHR31297">
    <property type="entry name" value="GLUCAN ENDO-1,6-BETA-GLUCOSIDASE B"/>
    <property type="match status" value="1"/>
</dbReference>
<comment type="similarity">
    <text evidence="1 7">Belongs to the glycosyl hydrolase 5 (cellulase A) family.</text>
</comment>
<dbReference type="EMBL" id="JQ844176">
    <property type="protein sequence ID" value="AGS51887.1"/>
    <property type="molecule type" value="Genomic_DNA"/>
</dbReference>
<evidence type="ECO:0000256" key="7">
    <source>
        <dbReference type="RuleBase" id="RU361153"/>
    </source>
</evidence>
<feature type="signal peptide" evidence="9">
    <location>
        <begin position="1"/>
        <end position="23"/>
    </location>
</feature>
<dbReference type="SUPFAM" id="SSF51445">
    <property type="entry name" value="(Trans)glycosidases"/>
    <property type="match status" value="1"/>
</dbReference>
<dbReference type="AlphaFoldDB" id="A0A806JYE4"/>
<feature type="domain" description="Glycoside hydrolase family 5" evidence="10">
    <location>
        <begin position="183"/>
        <end position="467"/>
    </location>
</feature>
<dbReference type="GO" id="GO:0009986">
    <property type="term" value="C:cell surface"/>
    <property type="evidence" value="ECO:0007669"/>
    <property type="project" value="TreeGrafter"/>
</dbReference>
<evidence type="ECO:0000256" key="1">
    <source>
        <dbReference type="ARBA" id="ARBA00005641"/>
    </source>
</evidence>
<organism evidence="11">
    <name type="scientific">uncultured bacterium contig00133</name>
    <dbReference type="NCBI Taxonomy" id="1181582"/>
    <lineage>
        <taxon>Bacteria</taxon>
        <taxon>environmental samples</taxon>
    </lineage>
</organism>
<evidence type="ECO:0000313" key="11">
    <source>
        <dbReference type="EMBL" id="AGS51887.1"/>
    </source>
</evidence>
<feature type="chain" id="PRO_5032801191" evidence="9">
    <location>
        <begin position="24"/>
        <end position="506"/>
    </location>
</feature>
<keyword evidence="6" id="KW-0624">Polysaccharide degradation</keyword>
<dbReference type="PROSITE" id="PS51257">
    <property type="entry name" value="PROKAR_LIPOPROTEIN"/>
    <property type="match status" value="1"/>
</dbReference>
<dbReference type="InterPro" id="IPR001547">
    <property type="entry name" value="Glyco_hydro_5"/>
</dbReference>
<evidence type="ECO:0000259" key="10">
    <source>
        <dbReference type="Pfam" id="PF00150"/>
    </source>
</evidence>